<dbReference type="EMBL" id="DSEC01000387">
    <property type="protein sequence ID" value="HER43895.1"/>
    <property type="molecule type" value="Genomic_DNA"/>
</dbReference>
<evidence type="ECO:0000256" key="3">
    <source>
        <dbReference type="PROSITE-ProRule" id="PRU00742"/>
    </source>
</evidence>
<organism evidence="4">
    <name type="scientific">Eiseniibacteriota bacterium</name>
    <dbReference type="NCBI Taxonomy" id="2212470"/>
    <lineage>
        <taxon>Bacteria</taxon>
        <taxon>Candidatus Eiseniibacteriota</taxon>
    </lineage>
</organism>
<dbReference type="AlphaFoldDB" id="A0A7V2F3H4"/>
<dbReference type="PANTHER" id="PTHR11358">
    <property type="entry name" value="ARGINASE/AGMATINASE"/>
    <property type="match status" value="1"/>
</dbReference>
<dbReference type="GO" id="GO:0046872">
    <property type="term" value="F:metal ion binding"/>
    <property type="evidence" value="ECO:0007669"/>
    <property type="project" value="UniProtKB-KW"/>
</dbReference>
<dbReference type="Proteomes" id="UP000886069">
    <property type="component" value="Unassembled WGS sequence"/>
</dbReference>
<feature type="non-terminal residue" evidence="4">
    <location>
        <position position="1"/>
    </location>
</feature>
<sequence length="185" mass="20204">LSAFPCFIGGEHSITPWILEALGLGDIGIVWIDAHADLRERYQGDKESHACAARNSLEYGPIVSVGVRSYSREERDFLKGERGVSLYPAWSGEAADAIRRLPRRIYLSIDYDGIDPSVIPAVGTPEPGGLSWNDIMEILDLLFGGKEVAAMDAVELCPNERSAVSDFIAAKVVYEAISRHLKGEA</sequence>
<keyword evidence="2" id="KW-0378">Hydrolase</keyword>
<dbReference type="SUPFAM" id="SSF52768">
    <property type="entry name" value="Arginase/deacetylase"/>
    <property type="match status" value="1"/>
</dbReference>
<keyword evidence="1" id="KW-0479">Metal-binding</keyword>
<evidence type="ECO:0000256" key="2">
    <source>
        <dbReference type="ARBA" id="ARBA00022801"/>
    </source>
</evidence>
<dbReference type="InterPro" id="IPR023696">
    <property type="entry name" value="Ureohydrolase_dom_sf"/>
</dbReference>
<gene>
    <name evidence="4" type="ORF">ENO08_05495</name>
</gene>
<dbReference type="GO" id="GO:0033389">
    <property type="term" value="P:putrescine biosynthetic process from arginine, via agmatine"/>
    <property type="evidence" value="ECO:0007669"/>
    <property type="project" value="TreeGrafter"/>
</dbReference>
<comment type="similarity">
    <text evidence="3">Belongs to the arginase family.</text>
</comment>
<protein>
    <submittedName>
        <fullName evidence="4">Agmatinase</fullName>
    </submittedName>
</protein>
<dbReference type="Pfam" id="PF00491">
    <property type="entry name" value="Arginase"/>
    <property type="match status" value="1"/>
</dbReference>
<evidence type="ECO:0000256" key="1">
    <source>
        <dbReference type="ARBA" id="ARBA00022723"/>
    </source>
</evidence>
<evidence type="ECO:0000313" key="4">
    <source>
        <dbReference type="EMBL" id="HER43895.1"/>
    </source>
</evidence>
<dbReference type="GO" id="GO:0008783">
    <property type="term" value="F:agmatinase activity"/>
    <property type="evidence" value="ECO:0007669"/>
    <property type="project" value="TreeGrafter"/>
</dbReference>
<dbReference type="Gene3D" id="3.40.800.10">
    <property type="entry name" value="Ureohydrolase domain"/>
    <property type="match status" value="1"/>
</dbReference>
<name>A0A7V2F3H4_UNCEI</name>
<dbReference type="InterPro" id="IPR006035">
    <property type="entry name" value="Ureohydrolase"/>
</dbReference>
<accession>A0A7V2F3H4</accession>
<dbReference type="PANTHER" id="PTHR11358:SF26">
    <property type="entry name" value="GUANIDINO ACID HYDROLASE, MITOCHONDRIAL"/>
    <property type="match status" value="1"/>
</dbReference>
<comment type="caution">
    <text evidence="4">The sequence shown here is derived from an EMBL/GenBank/DDBJ whole genome shotgun (WGS) entry which is preliminary data.</text>
</comment>
<dbReference type="PROSITE" id="PS51409">
    <property type="entry name" value="ARGINASE_2"/>
    <property type="match status" value="1"/>
</dbReference>
<reference evidence="4" key="1">
    <citation type="journal article" date="2020" name="mSystems">
        <title>Genome- and Community-Level Interaction Insights into Carbon Utilization and Element Cycling Functions of Hydrothermarchaeota in Hydrothermal Sediment.</title>
        <authorList>
            <person name="Zhou Z."/>
            <person name="Liu Y."/>
            <person name="Xu W."/>
            <person name="Pan J."/>
            <person name="Luo Z.H."/>
            <person name="Li M."/>
        </authorList>
    </citation>
    <scope>NUCLEOTIDE SEQUENCE [LARGE SCALE GENOMIC DNA]</scope>
    <source>
        <strain evidence="4">SpSt-1233</strain>
    </source>
</reference>
<proteinExistence type="inferred from homology"/>